<dbReference type="EMBL" id="JACHGO010000010">
    <property type="protein sequence ID" value="MBB5144669.1"/>
    <property type="molecule type" value="Genomic_DNA"/>
</dbReference>
<dbReference type="PANTHER" id="PTHR45527">
    <property type="entry name" value="NONRIBOSOMAL PEPTIDE SYNTHETASE"/>
    <property type="match status" value="1"/>
</dbReference>
<dbReference type="PANTHER" id="PTHR45527:SF10">
    <property type="entry name" value="PYOCHELIN SYNTHASE PCHF"/>
    <property type="match status" value="1"/>
</dbReference>
<dbReference type="InterPro" id="IPR001242">
    <property type="entry name" value="Condensation_dom"/>
</dbReference>
<feature type="region of interest" description="Disordered" evidence="9">
    <location>
        <begin position="22"/>
        <end position="42"/>
    </location>
</feature>
<dbReference type="CDD" id="cd12114">
    <property type="entry name" value="A_NRPS_TlmIV_like"/>
    <property type="match status" value="1"/>
</dbReference>
<dbReference type="SUPFAM" id="SSF56801">
    <property type="entry name" value="Acetyl-CoA synthetase-like"/>
    <property type="match status" value="1"/>
</dbReference>
<evidence type="ECO:0000256" key="1">
    <source>
        <dbReference type="ARBA" id="ARBA00001957"/>
    </source>
</evidence>
<sequence length="1097" mass="122768">MLSEGQRSLLARLLKQKTGQGLAQSSDISMRTAPASRHKPFPLTDVQQSYLAGRSGGMDLGSVSTHGYQEFDIKNLDAARYQQAWRSVIARHDMLRTVIHPDATQQALESVPPYTVSILDLRGLPAAEQQARLHSVRDEMSHQVLPLGVWPMFDIRLSLLDEDVTRLHLSIDALLLDASSFPILLQDLKIFYENPDAQLPEFSLTFRDYVLSLESGEKSTDFAKAQAYWEERLPDFPPAPEFHREANTATATSSRFSRHTDIWDMEDWREFEQKSARLGLTGTFTLLAAFTDVLRLWNRHHDFALSISYFNRRNIHPEAGVILGDFTDILLLACQCPQNSTLLDRARLLQSQFWMDMEHTEFNGVKVVRELMRYRPNNNVLMPVVFTNILKVGDIGKSSTLGGEAMEIKYSISQTTQVLIDFSIFQFDNKVHINWDVVESAFPQGQIAAMFKAFTALLRRMLKDDSVFSLKHPVQLPEEDKKRHAEANTTEEATADTLLHALFDGQALLRPDAKAVVTPEKCLSYAELRNRAHAVGSMLQSQNCKVGELVAVVMEKGWEQIAGVLGVLYSGAAYLPIDPGLPPERLQMLMEDAGVRIALTQSSLLQSLTWPQGVKPVAVDSLSADAAEAPARAPVWKQTSRDLAYVIYTSGSTGKPKGVMIDHAAAVNTILDINSRFQIGPQDRMLSLSDLNFDLSVYDIFGLLAAGGTIVLPAPDKTRDPSHWLELAKRENVSLWNTVPTLMQMFTTYIIDSQCSHKGDIPGGLSLVLLSGDWVPLSLPGEIRSLWPDARVVALGGATEASIWSNCYIVGDVPQNWKSIPYGRPLKNQRFHILNEALQECPDNVPGQLFIAGKGLARGYWNDPEKTAFSFFPHPETGEILYRTGDIGRWLPDGNMEFLGRKDFQVKIGGHRVELGEIESALTQYPGVTFAVASCIEKGRNTKQLICHYLTEKNRDLDDKALRAFLRKKLPHYMVPGIYVRLDSMPLLPNGKINRRSLPMPEQQADRQNNAPPQTDLERAIAEIWMEVMGKTGIGRDDNFFEIGGNSLIAIQILTLLRRRCNTELQLRSFFDAPTIAELAAMVDAANHHEDMEEGVI</sequence>
<dbReference type="Pfam" id="PF00668">
    <property type="entry name" value="Condensation"/>
    <property type="match status" value="1"/>
</dbReference>
<dbReference type="InterPro" id="IPR000873">
    <property type="entry name" value="AMP-dep_synth/lig_dom"/>
</dbReference>
<protein>
    <recommendedName>
        <fullName evidence="8">L-cysteine--[L-cysteinyl-carrier protein] ligase</fullName>
        <ecNumber evidence="7">6.2.1.69</ecNumber>
    </recommendedName>
    <alternativeName>
        <fullName evidence="8">L-cysteine--[L-cysteinyl-carrier protein] ligase</fullName>
    </alternativeName>
</protein>
<reference evidence="11 12" key="1">
    <citation type="submission" date="2020-08" db="EMBL/GenBank/DDBJ databases">
        <title>Genomic Encyclopedia of Type Strains, Phase IV (KMG-IV): sequencing the most valuable type-strain genomes for metagenomic binning, comparative biology and taxonomic classification.</title>
        <authorList>
            <person name="Goeker M."/>
        </authorList>
    </citation>
    <scope>NUCLEOTIDE SEQUENCE [LARGE SCALE GENOMIC DNA]</scope>
    <source>
        <strain evidence="11 12">DSM 11275</strain>
    </source>
</reference>
<keyword evidence="12" id="KW-1185">Reference proteome</keyword>
<dbReference type="InterPro" id="IPR023213">
    <property type="entry name" value="CAT-like_dom_sf"/>
</dbReference>
<name>A0A7W8C5B1_9BACT</name>
<dbReference type="PRINTS" id="PR00154">
    <property type="entry name" value="AMPBINDING"/>
</dbReference>
<evidence type="ECO:0000256" key="3">
    <source>
        <dbReference type="ARBA" id="ARBA00022450"/>
    </source>
</evidence>
<evidence type="ECO:0000256" key="5">
    <source>
        <dbReference type="ARBA" id="ARBA00022598"/>
    </source>
</evidence>
<dbReference type="GO" id="GO:0016874">
    <property type="term" value="F:ligase activity"/>
    <property type="evidence" value="ECO:0007669"/>
    <property type="project" value="UniProtKB-KW"/>
</dbReference>
<evidence type="ECO:0000256" key="4">
    <source>
        <dbReference type="ARBA" id="ARBA00022553"/>
    </source>
</evidence>
<comment type="pathway">
    <text evidence="2">Siderophore biosynthesis.</text>
</comment>
<dbReference type="Gene3D" id="3.40.50.980">
    <property type="match status" value="2"/>
</dbReference>
<dbReference type="InterPro" id="IPR045851">
    <property type="entry name" value="AMP-bd_C_sf"/>
</dbReference>
<dbReference type="Pfam" id="PF00550">
    <property type="entry name" value="PP-binding"/>
    <property type="match status" value="1"/>
</dbReference>
<feature type="domain" description="Carrier" evidence="10">
    <location>
        <begin position="1012"/>
        <end position="1087"/>
    </location>
</feature>
<dbReference type="Pfam" id="PF13193">
    <property type="entry name" value="AMP-binding_C"/>
    <property type="match status" value="1"/>
</dbReference>
<dbReference type="InterPro" id="IPR036736">
    <property type="entry name" value="ACP-like_sf"/>
</dbReference>
<dbReference type="EC" id="6.2.1.69" evidence="7"/>
<dbReference type="GO" id="GO:0005737">
    <property type="term" value="C:cytoplasm"/>
    <property type="evidence" value="ECO:0007669"/>
    <property type="project" value="TreeGrafter"/>
</dbReference>
<dbReference type="Pfam" id="PF00501">
    <property type="entry name" value="AMP-binding"/>
    <property type="match status" value="1"/>
</dbReference>
<dbReference type="InterPro" id="IPR057737">
    <property type="entry name" value="Condensation_MtbB-like"/>
</dbReference>
<dbReference type="GO" id="GO:0043041">
    <property type="term" value="P:amino acid activation for nonribosomal peptide biosynthetic process"/>
    <property type="evidence" value="ECO:0007669"/>
    <property type="project" value="TreeGrafter"/>
</dbReference>
<keyword evidence="3" id="KW-0596">Phosphopantetheine</keyword>
<dbReference type="Gene3D" id="3.30.559.10">
    <property type="entry name" value="Chloramphenicol acetyltransferase-like domain"/>
    <property type="match status" value="1"/>
</dbReference>
<dbReference type="SUPFAM" id="SSF52777">
    <property type="entry name" value="CoA-dependent acyltransferases"/>
    <property type="match status" value="2"/>
</dbReference>
<dbReference type="Proteomes" id="UP000539075">
    <property type="component" value="Unassembled WGS sequence"/>
</dbReference>
<dbReference type="Gene3D" id="3.30.559.30">
    <property type="entry name" value="Nonribosomal peptide synthetase, condensation domain"/>
    <property type="match status" value="1"/>
</dbReference>
<evidence type="ECO:0000256" key="2">
    <source>
        <dbReference type="ARBA" id="ARBA00004924"/>
    </source>
</evidence>
<dbReference type="GO" id="GO:0072330">
    <property type="term" value="P:monocarboxylic acid biosynthetic process"/>
    <property type="evidence" value="ECO:0007669"/>
    <property type="project" value="UniProtKB-ARBA"/>
</dbReference>
<dbReference type="FunFam" id="3.30.559.10:FF:000023">
    <property type="entry name" value="Non-ribosomal peptide synthetase"/>
    <property type="match status" value="1"/>
</dbReference>
<dbReference type="RefSeq" id="WP_183722146.1">
    <property type="nucleotide sequence ID" value="NZ_JACHGO010000010.1"/>
</dbReference>
<evidence type="ECO:0000256" key="6">
    <source>
        <dbReference type="ARBA" id="ARBA00052643"/>
    </source>
</evidence>
<dbReference type="FunFam" id="3.40.50.12780:FF:000012">
    <property type="entry name" value="Non-ribosomal peptide synthetase"/>
    <property type="match status" value="1"/>
</dbReference>
<dbReference type="GO" id="GO:0044550">
    <property type="term" value="P:secondary metabolite biosynthetic process"/>
    <property type="evidence" value="ECO:0007669"/>
    <property type="project" value="TreeGrafter"/>
</dbReference>
<dbReference type="NCBIfam" id="TIGR01733">
    <property type="entry name" value="AA-adenyl-dom"/>
    <property type="match status" value="1"/>
</dbReference>
<dbReference type="PROSITE" id="PS50075">
    <property type="entry name" value="CARRIER"/>
    <property type="match status" value="1"/>
</dbReference>
<dbReference type="InterPro" id="IPR010071">
    <property type="entry name" value="AA_adenyl_dom"/>
</dbReference>
<dbReference type="Gene3D" id="1.10.1200.10">
    <property type="entry name" value="ACP-like"/>
    <property type="match status" value="1"/>
</dbReference>
<gene>
    <name evidence="11" type="ORF">HNQ38_002787</name>
</gene>
<dbReference type="PROSITE" id="PS00012">
    <property type="entry name" value="PHOSPHOPANTETHEINE"/>
    <property type="match status" value="1"/>
</dbReference>
<dbReference type="AlphaFoldDB" id="A0A7W8C5B1"/>
<dbReference type="SMART" id="SM00823">
    <property type="entry name" value="PKS_PP"/>
    <property type="match status" value="1"/>
</dbReference>
<dbReference type="FunFam" id="3.40.50.980:FF:000001">
    <property type="entry name" value="Non-ribosomal peptide synthetase"/>
    <property type="match status" value="1"/>
</dbReference>
<comment type="catalytic activity">
    <reaction evidence="6">
        <text>holo-[peptidyl-carrier protein] + L-cysteine + ATP = L-cysteinyl-[peptidyl-carrier protein] + AMP + diphosphate</text>
        <dbReference type="Rhea" id="RHEA:61680"/>
        <dbReference type="Rhea" id="RHEA-COMP:11480"/>
        <dbReference type="Rhea" id="RHEA-COMP:15906"/>
        <dbReference type="ChEBI" id="CHEBI:30616"/>
        <dbReference type="ChEBI" id="CHEBI:33019"/>
        <dbReference type="ChEBI" id="CHEBI:35235"/>
        <dbReference type="ChEBI" id="CHEBI:64479"/>
        <dbReference type="ChEBI" id="CHEBI:144926"/>
        <dbReference type="ChEBI" id="CHEBI:456215"/>
        <dbReference type="EC" id="6.2.1.69"/>
    </reaction>
    <physiologicalReaction direction="left-to-right" evidence="6">
        <dbReference type="Rhea" id="RHEA:61681"/>
    </physiologicalReaction>
</comment>
<dbReference type="InterPro" id="IPR009081">
    <property type="entry name" value="PP-bd_ACP"/>
</dbReference>
<evidence type="ECO:0000313" key="11">
    <source>
        <dbReference type="EMBL" id="MBB5144669.1"/>
    </source>
</evidence>
<dbReference type="CDD" id="cd19535">
    <property type="entry name" value="Cyc_NRPS"/>
    <property type="match status" value="1"/>
</dbReference>
<evidence type="ECO:0000259" key="10">
    <source>
        <dbReference type="PROSITE" id="PS50075"/>
    </source>
</evidence>
<dbReference type="InterPro" id="IPR006162">
    <property type="entry name" value="Ppantetheine_attach_site"/>
</dbReference>
<dbReference type="GO" id="GO:0031177">
    <property type="term" value="F:phosphopantetheine binding"/>
    <property type="evidence" value="ECO:0007669"/>
    <property type="project" value="InterPro"/>
</dbReference>
<dbReference type="PROSITE" id="PS00455">
    <property type="entry name" value="AMP_BINDING"/>
    <property type="match status" value="1"/>
</dbReference>
<accession>A0A7W8C5B1</accession>
<dbReference type="FunFam" id="1.10.1200.10:FF:000016">
    <property type="entry name" value="Non-ribosomal peptide synthase"/>
    <property type="match status" value="1"/>
</dbReference>
<dbReference type="InterPro" id="IPR025110">
    <property type="entry name" value="AMP-bd_C"/>
</dbReference>
<dbReference type="InterPro" id="IPR020806">
    <property type="entry name" value="PKS_PP-bd"/>
</dbReference>
<evidence type="ECO:0000256" key="8">
    <source>
        <dbReference type="ARBA" id="ARBA00079103"/>
    </source>
</evidence>
<dbReference type="Gene3D" id="3.30.300.30">
    <property type="match status" value="1"/>
</dbReference>
<organism evidence="11 12">
    <name type="scientific">Desulfovibrio intestinalis</name>
    <dbReference type="NCBI Taxonomy" id="58621"/>
    <lineage>
        <taxon>Bacteria</taxon>
        <taxon>Pseudomonadati</taxon>
        <taxon>Thermodesulfobacteriota</taxon>
        <taxon>Desulfovibrionia</taxon>
        <taxon>Desulfovibrionales</taxon>
        <taxon>Desulfovibrionaceae</taxon>
        <taxon>Desulfovibrio</taxon>
    </lineage>
</organism>
<evidence type="ECO:0000313" key="12">
    <source>
        <dbReference type="Proteomes" id="UP000539075"/>
    </source>
</evidence>
<evidence type="ECO:0000256" key="9">
    <source>
        <dbReference type="SAM" id="MobiDB-lite"/>
    </source>
</evidence>
<feature type="region of interest" description="Disordered" evidence="9">
    <location>
        <begin position="994"/>
        <end position="1014"/>
    </location>
</feature>
<evidence type="ECO:0000256" key="7">
    <source>
        <dbReference type="ARBA" id="ARBA00066651"/>
    </source>
</evidence>
<comment type="caution">
    <text evidence="11">The sequence shown here is derived from an EMBL/GenBank/DDBJ whole genome shotgun (WGS) entry which is preliminary data.</text>
</comment>
<dbReference type="Gene3D" id="2.30.38.10">
    <property type="entry name" value="Luciferase, Domain 3"/>
    <property type="match status" value="1"/>
</dbReference>
<dbReference type="InterPro" id="IPR020845">
    <property type="entry name" value="AMP-binding_CS"/>
</dbReference>
<keyword evidence="5" id="KW-0436">Ligase</keyword>
<keyword evidence="4" id="KW-0597">Phosphoprotein</keyword>
<comment type="cofactor">
    <cofactor evidence="1">
        <name>pantetheine 4'-phosphate</name>
        <dbReference type="ChEBI" id="CHEBI:47942"/>
    </cofactor>
</comment>
<dbReference type="SUPFAM" id="SSF47336">
    <property type="entry name" value="ACP-like"/>
    <property type="match status" value="1"/>
</dbReference>
<proteinExistence type="predicted"/>
<dbReference type="InterPro" id="IPR020459">
    <property type="entry name" value="AMP-binding"/>
</dbReference>